<accession>A0A5C6UZ72</accession>
<dbReference type="SUPFAM" id="SSF53056">
    <property type="entry name" value="beta-carbonic anhydrase, cab"/>
    <property type="match status" value="1"/>
</dbReference>
<dbReference type="Gene3D" id="3.40.1050.10">
    <property type="entry name" value="Carbonic anhydrase"/>
    <property type="match status" value="1"/>
</dbReference>
<sequence length="164" mass="18310">MTTLNHSSQKKSLVITGVNEDTRLLVQKITNKKLEDLVILSSFGSVISQPFGCLMRNIILATYKEDIDGIYIFGENTSVEEAMSKEKLVENIQATGVAEEVLKTLNYIDVVNHDLLNWLAGPTDIKETIKTNIELVKNHPLILKTIPIYGYLVDVETGEFDVVS</sequence>
<dbReference type="OrthoDB" id="9792260at2"/>
<comment type="similarity">
    <text evidence="1">Belongs to the beta-class carbonic anhydrase family.</text>
</comment>
<dbReference type="AlphaFoldDB" id="A0A5C6UZ72"/>
<dbReference type="InterPro" id="IPR036874">
    <property type="entry name" value="Carbonic_anhydrase_sf"/>
</dbReference>
<dbReference type="GO" id="GO:0008270">
    <property type="term" value="F:zinc ion binding"/>
    <property type="evidence" value="ECO:0007669"/>
    <property type="project" value="InterPro"/>
</dbReference>
<evidence type="ECO:0000256" key="1">
    <source>
        <dbReference type="ARBA" id="ARBA00006217"/>
    </source>
</evidence>
<organism evidence="2 3">
    <name type="scientific">Metabacillus litoralis</name>
    <dbReference type="NCBI Taxonomy" id="152268"/>
    <lineage>
        <taxon>Bacteria</taxon>
        <taxon>Bacillati</taxon>
        <taxon>Bacillota</taxon>
        <taxon>Bacilli</taxon>
        <taxon>Bacillales</taxon>
        <taxon>Bacillaceae</taxon>
        <taxon>Metabacillus</taxon>
    </lineage>
</organism>
<evidence type="ECO:0008006" key="4">
    <source>
        <dbReference type="Google" id="ProtNLM"/>
    </source>
</evidence>
<reference evidence="2 3" key="1">
    <citation type="journal article" date="2005" name="Int. J. Syst. Evol. Microbiol.">
        <title>Bacillus litoralis sp. nov., isolated from a tidal flat of the Yellow Sea in Korea.</title>
        <authorList>
            <person name="Yoon J.H."/>
            <person name="Oh T.K."/>
        </authorList>
    </citation>
    <scope>NUCLEOTIDE SEQUENCE [LARGE SCALE GENOMIC DNA]</scope>
    <source>
        <strain evidence="2 3">SW-211</strain>
    </source>
</reference>
<dbReference type="RefSeq" id="WP_146950856.1">
    <property type="nucleotide sequence ID" value="NZ_VOQF01000031.1"/>
</dbReference>
<dbReference type="EMBL" id="VOQF01000031">
    <property type="protein sequence ID" value="TXC78722.1"/>
    <property type="molecule type" value="Genomic_DNA"/>
</dbReference>
<gene>
    <name evidence="2" type="ORF">FS935_22490</name>
</gene>
<dbReference type="PANTHER" id="PTHR43175">
    <property type="entry name" value="CARBONIC ANHYDRASE"/>
    <property type="match status" value="1"/>
</dbReference>
<dbReference type="GO" id="GO:0004089">
    <property type="term" value="F:carbonate dehydratase activity"/>
    <property type="evidence" value="ECO:0007669"/>
    <property type="project" value="InterPro"/>
</dbReference>
<name>A0A5C6UZ72_9BACI</name>
<keyword evidence="3" id="KW-1185">Reference proteome</keyword>
<evidence type="ECO:0000313" key="3">
    <source>
        <dbReference type="Proteomes" id="UP000321363"/>
    </source>
</evidence>
<evidence type="ECO:0000313" key="2">
    <source>
        <dbReference type="EMBL" id="TXC78722.1"/>
    </source>
</evidence>
<dbReference type="Proteomes" id="UP000321363">
    <property type="component" value="Unassembled WGS sequence"/>
</dbReference>
<protein>
    <recommendedName>
        <fullName evidence="4">Carbonic anhydrase</fullName>
    </recommendedName>
</protein>
<dbReference type="InterPro" id="IPR001765">
    <property type="entry name" value="Carbonic_anhydrase"/>
</dbReference>
<proteinExistence type="inferred from homology"/>
<comment type="caution">
    <text evidence="2">The sequence shown here is derived from an EMBL/GenBank/DDBJ whole genome shotgun (WGS) entry which is preliminary data.</text>
</comment>
<dbReference type="PANTHER" id="PTHR43175:SF1">
    <property type="entry name" value="CARBONIC ANHYDRASE-LIKE PROTEIN YBCF-RELATED"/>
    <property type="match status" value="1"/>
</dbReference>